<proteinExistence type="predicted"/>
<evidence type="ECO:0000313" key="2">
    <source>
        <dbReference type="EMBL" id="SVD05734.1"/>
    </source>
</evidence>
<dbReference type="AlphaFoldDB" id="A0A382S754"/>
<organism evidence="2">
    <name type="scientific">marine metagenome</name>
    <dbReference type="NCBI Taxonomy" id="408172"/>
    <lineage>
        <taxon>unclassified sequences</taxon>
        <taxon>metagenomes</taxon>
        <taxon>ecological metagenomes</taxon>
    </lineage>
</organism>
<feature type="non-terminal residue" evidence="2">
    <location>
        <position position="194"/>
    </location>
</feature>
<feature type="domain" description="Phosphodiester glycosidase" evidence="1">
    <location>
        <begin position="70"/>
        <end position="184"/>
    </location>
</feature>
<gene>
    <name evidence="2" type="ORF">METZ01_LOCUS358588</name>
</gene>
<sequence length="194" mass="22170">MANSAEPSAWRNLEKGLDVGIFQAPKKSGFGDSLIRILRADTASFGLRLLNTSSKDQGKLWSVKDWANRNGLVAAINASMYQKDMMSSVSYMRTRQHTNNTWVSKDKTILAFDPDDKSLLPVRIIDRDCEDFGTLRKQYGTMVQSIRMVSCHGKNMWKQQKKMWSIAAIGLDHQDRILFIHVRSPYTTYDFINT</sequence>
<dbReference type="EMBL" id="UINC01126937">
    <property type="protein sequence ID" value="SVD05734.1"/>
    <property type="molecule type" value="Genomic_DNA"/>
</dbReference>
<protein>
    <recommendedName>
        <fullName evidence="1">Phosphodiester glycosidase domain-containing protein</fullName>
    </recommendedName>
</protein>
<reference evidence="2" key="1">
    <citation type="submission" date="2018-05" db="EMBL/GenBank/DDBJ databases">
        <authorList>
            <person name="Lanie J.A."/>
            <person name="Ng W.-L."/>
            <person name="Kazmierczak K.M."/>
            <person name="Andrzejewski T.M."/>
            <person name="Davidsen T.M."/>
            <person name="Wayne K.J."/>
            <person name="Tettelin H."/>
            <person name="Glass J.I."/>
            <person name="Rusch D."/>
            <person name="Podicherti R."/>
            <person name="Tsui H.-C.T."/>
            <person name="Winkler M.E."/>
        </authorList>
    </citation>
    <scope>NUCLEOTIDE SEQUENCE</scope>
</reference>
<dbReference type="Pfam" id="PF09992">
    <property type="entry name" value="NAGPA"/>
    <property type="match status" value="1"/>
</dbReference>
<accession>A0A382S754</accession>
<name>A0A382S754_9ZZZZ</name>
<dbReference type="InterPro" id="IPR018711">
    <property type="entry name" value="NAGPA"/>
</dbReference>
<evidence type="ECO:0000259" key="1">
    <source>
        <dbReference type="Pfam" id="PF09992"/>
    </source>
</evidence>